<dbReference type="Proteomes" id="UP000250369">
    <property type="component" value="Unassembled WGS sequence"/>
</dbReference>
<dbReference type="AlphaFoldDB" id="A0A329MCP6"/>
<dbReference type="RefSeq" id="WP_113033915.1">
    <property type="nucleotide sequence ID" value="NZ_QMFB01000017.1"/>
</dbReference>
<proteinExistence type="predicted"/>
<organism evidence="1 2">
    <name type="scientific">Paenibacillus contaminans</name>
    <dbReference type="NCBI Taxonomy" id="450362"/>
    <lineage>
        <taxon>Bacteria</taxon>
        <taxon>Bacillati</taxon>
        <taxon>Bacillota</taxon>
        <taxon>Bacilli</taxon>
        <taxon>Bacillales</taxon>
        <taxon>Paenibacillaceae</taxon>
        <taxon>Paenibacillus</taxon>
    </lineage>
</organism>
<comment type="caution">
    <text evidence="1">The sequence shown here is derived from an EMBL/GenBank/DDBJ whole genome shotgun (WGS) entry which is preliminary data.</text>
</comment>
<evidence type="ECO:0000313" key="2">
    <source>
        <dbReference type="Proteomes" id="UP000250369"/>
    </source>
</evidence>
<gene>
    <name evidence="1" type="ORF">DQG23_25800</name>
</gene>
<evidence type="ECO:0000313" key="1">
    <source>
        <dbReference type="EMBL" id="RAV17829.1"/>
    </source>
</evidence>
<name>A0A329MCP6_9BACL</name>
<protein>
    <submittedName>
        <fullName evidence="1">Uncharacterized protein</fullName>
    </submittedName>
</protein>
<keyword evidence="2" id="KW-1185">Reference proteome</keyword>
<reference evidence="1 2" key="1">
    <citation type="journal article" date="2009" name="Int. J. Syst. Evol. Microbiol.">
        <title>Paenibacillus contaminans sp. nov., isolated from a contaminated laboratory plate.</title>
        <authorList>
            <person name="Chou J.H."/>
            <person name="Lee J.H."/>
            <person name="Lin M.C."/>
            <person name="Chang P.S."/>
            <person name="Arun A.B."/>
            <person name="Young C.C."/>
            <person name="Chen W.M."/>
        </authorList>
    </citation>
    <scope>NUCLEOTIDE SEQUENCE [LARGE SCALE GENOMIC DNA]</scope>
    <source>
        <strain evidence="1 2">CKOBP-6</strain>
    </source>
</reference>
<dbReference type="EMBL" id="QMFB01000017">
    <property type="protein sequence ID" value="RAV17829.1"/>
    <property type="molecule type" value="Genomic_DNA"/>
</dbReference>
<accession>A0A329MCP6</accession>
<sequence length="85" mass="9183">MNKEAVGQASSDWLSDACIERVNEICRLPTVEGGHAGADTMIMQNFVRQLEAGDSVGRKSGRVSARNHLIAFAAEHSRLTGQTLD</sequence>